<gene>
    <name evidence="1" type="ORF">Patl1_26299</name>
</gene>
<sequence length="46" mass="5221">MSQFLIFSIGYQFQHCCWLLCSGESLHLELHQIVGDLCICGVCMDV</sequence>
<accession>A0ACC1B3W1</accession>
<comment type="caution">
    <text evidence="1">The sequence shown here is derived from an EMBL/GenBank/DDBJ whole genome shotgun (WGS) entry which is preliminary data.</text>
</comment>
<reference evidence="2" key="1">
    <citation type="journal article" date="2023" name="G3 (Bethesda)">
        <title>Genome assembly and association tests identify interacting loci associated with vigor, precocity, and sex in interspecific pistachio rootstocks.</title>
        <authorList>
            <person name="Palmer W."/>
            <person name="Jacygrad E."/>
            <person name="Sagayaradj S."/>
            <person name="Cavanaugh K."/>
            <person name="Han R."/>
            <person name="Bertier L."/>
            <person name="Beede B."/>
            <person name="Kafkas S."/>
            <person name="Golino D."/>
            <person name="Preece J."/>
            <person name="Michelmore R."/>
        </authorList>
    </citation>
    <scope>NUCLEOTIDE SEQUENCE [LARGE SCALE GENOMIC DNA]</scope>
</reference>
<evidence type="ECO:0000313" key="1">
    <source>
        <dbReference type="EMBL" id="KAJ0093621.1"/>
    </source>
</evidence>
<dbReference type="EMBL" id="CM047903">
    <property type="protein sequence ID" value="KAJ0093621.1"/>
    <property type="molecule type" value="Genomic_DNA"/>
</dbReference>
<proteinExistence type="predicted"/>
<evidence type="ECO:0000313" key="2">
    <source>
        <dbReference type="Proteomes" id="UP001164250"/>
    </source>
</evidence>
<organism evidence="1 2">
    <name type="scientific">Pistacia atlantica</name>
    <dbReference type="NCBI Taxonomy" id="434234"/>
    <lineage>
        <taxon>Eukaryota</taxon>
        <taxon>Viridiplantae</taxon>
        <taxon>Streptophyta</taxon>
        <taxon>Embryophyta</taxon>
        <taxon>Tracheophyta</taxon>
        <taxon>Spermatophyta</taxon>
        <taxon>Magnoliopsida</taxon>
        <taxon>eudicotyledons</taxon>
        <taxon>Gunneridae</taxon>
        <taxon>Pentapetalae</taxon>
        <taxon>rosids</taxon>
        <taxon>malvids</taxon>
        <taxon>Sapindales</taxon>
        <taxon>Anacardiaceae</taxon>
        <taxon>Pistacia</taxon>
    </lineage>
</organism>
<name>A0ACC1B3W1_9ROSI</name>
<keyword evidence="2" id="KW-1185">Reference proteome</keyword>
<protein>
    <submittedName>
        <fullName evidence="1">Uncharacterized protein</fullName>
    </submittedName>
</protein>
<dbReference type="Proteomes" id="UP001164250">
    <property type="component" value="Chromosome 7"/>
</dbReference>